<dbReference type="InterPro" id="IPR046860">
    <property type="entry name" value="SnoaL_5"/>
</dbReference>
<proteinExistence type="predicted"/>
<protein>
    <submittedName>
        <fullName evidence="2">Nuclear transport factor 2 family protein</fullName>
    </submittedName>
</protein>
<reference evidence="2" key="1">
    <citation type="submission" date="2022-07" db="EMBL/GenBank/DDBJ databases">
        <title>Parvularcula maris sp. nov., an algicidal bacterium isolated from seawater.</title>
        <authorList>
            <person name="Li F."/>
        </authorList>
    </citation>
    <scope>NUCLEOTIDE SEQUENCE</scope>
    <source>
        <strain evidence="2">BGMRC 0090</strain>
    </source>
</reference>
<comment type="caution">
    <text evidence="2">The sequence shown here is derived from an EMBL/GenBank/DDBJ whole genome shotgun (WGS) entry which is preliminary data.</text>
</comment>
<evidence type="ECO:0000259" key="1">
    <source>
        <dbReference type="Pfam" id="PF20409"/>
    </source>
</evidence>
<sequence length="134" mass="15440">MEQIRNITMGPNDQLRQVAEQLVKGCREGKERENLDKLYAEDATSVEAYAGPEMGREVQGLKAIHQKHDWWESTMEELESSTTGPFYHGDDRFSVLFNAKAKNKDTGEVMDMQETATYHVKDGKIVREEFFYAM</sequence>
<evidence type="ECO:0000313" key="3">
    <source>
        <dbReference type="Proteomes" id="UP001142610"/>
    </source>
</evidence>
<organism evidence="2 3">
    <name type="scientific">Parvularcula maris</name>
    <dbReference type="NCBI Taxonomy" id="2965077"/>
    <lineage>
        <taxon>Bacteria</taxon>
        <taxon>Pseudomonadati</taxon>
        <taxon>Pseudomonadota</taxon>
        <taxon>Alphaproteobacteria</taxon>
        <taxon>Parvularculales</taxon>
        <taxon>Parvularculaceae</taxon>
        <taxon>Parvularcula</taxon>
    </lineage>
</organism>
<name>A0A9X2RJQ6_9PROT</name>
<dbReference type="Pfam" id="PF20409">
    <property type="entry name" value="SnoaL_5"/>
    <property type="match status" value="1"/>
</dbReference>
<feature type="domain" description="SnoaL-like" evidence="1">
    <location>
        <begin position="17"/>
        <end position="132"/>
    </location>
</feature>
<evidence type="ECO:0000313" key="2">
    <source>
        <dbReference type="EMBL" id="MCQ8186136.1"/>
    </source>
</evidence>
<dbReference type="SUPFAM" id="SSF54427">
    <property type="entry name" value="NTF2-like"/>
    <property type="match status" value="1"/>
</dbReference>
<dbReference type="InterPro" id="IPR032710">
    <property type="entry name" value="NTF2-like_dom_sf"/>
</dbReference>
<accession>A0A9X2RJQ6</accession>
<dbReference type="Gene3D" id="3.10.450.50">
    <property type="match status" value="1"/>
</dbReference>
<keyword evidence="3" id="KW-1185">Reference proteome</keyword>
<gene>
    <name evidence="2" type="ORF">NOG11_12165</name>
</gene>
<dbReference type="EMBL" id="JANIBC010000013">
    <property type="protein sequence ID" value="MCQ8186136.1"/>
    <property type="molecule type" value="Genomic_DNA"/>
</dbReference>
<dbReference type="AlphaFoldDB" id="A0A9X2RJQ6"/>
<dbReference type="Proteomes" id="UP001142610">
    <property type="component" value="Unassembled WGS sequence"/>
</dbReference>